<evidence type="ECO:0000313" key="1">
    <source>
        <dbReference type="EMBL" id="RPF69661.1"/>
    </source>
</evidence>
<dbReference type="Proteomes" id="UP000276972">
    <property type="component" value="Unassembled WGS sequence"/>
</dbReference>
<sequence length="78" mass="8618">MLWVFSKPCFKASSLGSVFKLELLVCSVVKAFALWLACVRSLSWCVAFFCAPFFSMIACVIALSSLKLFTVSCSCLIF</sequence>
<dbReference type="EMBL" id="RPFP01000013">
    <property type="protein sequence ID" value="RPF69661.1"/>
    <property type="molecule type" value="Genomic_DNA"/>
</dbReference>
<comment type="caution">
    <text evidence="1">The sequence shown here is derived from an EMBL/GenBank/DDBJ whole genome shotgun (WGS) entry which is preliminary data.</text>
</comment>
<protein>
    <submittedName>
        <fullName evidence="1">Uncharacterized protein</fullName>
    </submittedName>
</protein>
<organism evidence="1 2">
    <name type="scientific">Helicobacter pylori</name>
    <name type="common">Campylobacter pylori</name>
    <dbReference type="NCBI Taxonomy" id="210"/>
    <lineage>
        <taxon>Bacteria</taxon>
        <taxon>Pseudomonadati</taxon>
        <taxon>Campylobacterota</taxon>
        <taxon>Epsilonproteobacteria</taxon>
        <taxon>Campylobacterales</taxon>
        <taxon>Helicobacteraceae</taxon>
        <taxon>Helicobacter</taxon>
    </lineage>
</organism>
<evidence type="ECO:0000313" key="2">
    <source>
        <dbReference type="Proteomes" id="UP000276972"/>
    </source>
</evidence>
<name>A0A4Y4XI97_HELPX</name>
<gene>
    <name evidence="1" type="ORF">EGV97_03615</name>
</gene>
<dbReference type="AlphaFoldDB" id="A0A4Y4XI97"/>
<proteinExistence type="predicted"/>
<accession>A0A4Y4XI97</accession>
<reference evidence="1 2" key="1">
    <citation type="submission" date="2018-11" db="EMBL/GenBank/DDBJ databases">
        <authorList>
            <person name="Gutierrez A.J."/>
            <person name="Bravo M."/>
        </authorList>
    </citation>
    <scope>NUCLEOTIDE SEQUENCE [LARGE SCALE GENOMIC DNA]</scope>
    <source>
        <strain evidence="1 2">22388</strain>
    </source>
</reference>